<feature type="region of interest" description="Disordered" evidence="1">
    <location>
        <begin position="26"/>
        <end position="49"/>
    </location>
</feature>
<dbReference type="PANTHER" id="PTHR43735:SF24">
    <property type="entry name" value="NUCLEOTIDE-DISULPHIDE OXIDOREDUCTASE AMID-LIKE, PUTATIVE (AFU_ORTHOLOGUE AFUA_1G17180)-RELATED"/>
    <property type="match status" value="1"/>
</dbReference>
<evidence type="ECO:0000313" key="4">
    <source>
        <dbReference type="Proteomes" id="UP000829364"/>
    </source>
</evidence>
<evidence type="ECO:0000259" key="2">
    <source>
        <dbReference type="Pfam" id="PF07992"/>
    </source>
</evidence>
<reference evidence="3" key="1">
    <citation type="submission" date="2021-11" db="EMBL/GenBank/DDBJ databases">
        <title>Purpureocillium_takamizusanense_genome.</title>
        <authorList>
            <person name="Nguyen N.-H."/>
        </authorList>
    </citation>
    <scope>NUCLEOTIDE SEQUENCE</scope>
    <source>
        <strain evidence="3">PT3</strain>
    </source>
</reference>
<dbReference type="Proteomes" id="UP000829364">
    <property type="component" value="Chromosome 2"/>
</dbReference>
<evidence type="ECO:0000313" key="3">
    <source>
        <dbReference type="EMBL" id="UNI16181.1"/>
    </source>
</evidence>
<dbReference type="AlphaFoldDB" id="A0A9Q8QBG7"/>
<dbReference type="GO" id="GO:0004174">
    <property type="term" value="F:electron-transferring-flavoprotein dehydrogenase activity"/>
    <property type="evidence" value="ECO:0007669"/>
    <property type="project" value="TreeGrafter"/>
</dbReference>
<dbReference type="PRINTS" id="PR00368">
    <property type="entry name" value="FADPNR"/>
</dbReference>
<organism evidence="3 4">
    <name type="scientific">Purpureocillium takamizusanense</name>
    <dbReference type="NCBI Taxonomy" id="2060973"/>
    <lineage>
        <taxon>Eukaryota</taxon>
        <taxon>Fungi</taxon>
        <taxon>Dikarya</taxon>
        <taxon>Ascomycota</taxon>
        <taxon>Pezizomycotina</taxon>
        <taxon>Sordariomycetes</taxon>
        <taxon>Hypocreomycetidae</taxon>
        <taxon>Hypocreales</taxon>
        <taxon>Ophiocordycipitaceae</taxon>
        <taxon>Purpureocillium</taxon>
    </lineage>
</organism>
<dbReference type="InterPro" id="IPR036188">
    <property type="entry name" value="FAD/NAD-bd_sf"/>
</dbReference>
<dbReference type="Gene3D" id="3.50.50.100">
    <property type="match status" value="1"/>
</dbReference>
<dbReference type="PRINTS" id="PR00411">
    <property type="entry name" value="PNDRDTASEI"/>
</dbReference>
<name>A0A9Q8QBG7_9HYPO</name>
<dbReference type="Pfam" id="PF07992">
    <property type="entry name" value="Pyr_redox_2"/>
    <property type="match status" value="1"/>
</dbReference>
<dbReference type="GeneID" id="72064604"/>
<protein>
    <recommendedName>
        <fullName evidence="2">FAD/NAD(P)-binding domain-containing protein</fullName>
    </recommendedName>
</protein>
<dbReference type="InterPro" id="IPR023753">
    <property type="entry name" value="FAD/NAD-binding_dom"/>
</dbReference>
<dbReference type="SUPFAM" id="SSF51905">
    <property type="entry name" value="FAD/NAD(P)-binding domain"/>
    <property type="match status" value="1"/>
</dbReference>
<dbReference type="GO" id="GO:0005737">
    <property type="term" value="C:cytoplasm"/>
    <property type="evidence" value="ECO:0007669"/>
    <property type="project" value="TreeGrafter"/>
</dbReference>
<dbReference type="OrthoDB" id="202203at2759"/>
<evidence type="ECO:0000256" key="1">
    <source>
        <dbReference type="SAM" id="MobiDB-lite"/>
    </source>
</evidence>
<dbReference type="KEGG" id="ptkz:JDV02_002643"/>
<keyword evidence="4" id="KW-1185">Reference proteome</keyword>
<proteinExistence type="predicted"/>
<dbReference type="RefSeq" id="XP_047839662.1">
    <property type="nucleotide sequence ID" value="XM_047983690.1"/>
</dbReference>
<accession>A0A9Q8QBG7</accession>
<dbReference type="GO" id="GO:0050660">
    <property type="term" value="F:flavin adenine dinucleotide binding"/>
    <property type="evidence" value="ECO:0007669"/>
    <property type="project" value="TreeGrafter"/>
</dbReference>
<gene>
    <name evidence="3" type="ORF">JDV02_002643</name>
</gene>
<dbReference type="EMBL" id="CP086355">
    <property type="protein sequence ID" value="UNI16181.1"/>
    <property type="molecule type" value="Genomic_DNA"/>
</dbReference>
<feature type="compositionally biased region" description="Low complexity" evidence="1">
    <location>
        <begin position="33"/>
        <end position="47"/>
    </location>
</feature>
<sequence length="564" mass="61055">MSSSLLPAAAILGRACPRRTAPRVLVPPPLSISATRPSSGGATSSSSNIPTPSVVLASYCARPSLLPQRQRVFPFLQRSPKSCRGRRALHTIPITQPRLSIAVAAAAAAAAHTPSTVWDPPSRVRRRNFVAAAATPFRQGFKMGSVPDANAPTVKVFIAGGSYCGLSAAANLLDLGQGLSPRMAQEAYVHHADLPRVNWDITIADERDGFFHLIGSPLALADSDYANKAWVKFQDLVGLQDPQIKFVNGAVTSVDCEAKKATTVDNVTKEATTHEYDYFVAATGLRRVWPVVPQSLTRKQYLLEVEEHIHAVTNAQHGVVVVGGGAVGIEMAAELKLVQPDLKVTLVHSRDKLLSSEGLSDECKDKALELVREANVDVLMGHRLKSTNKVETLDGSTKYEVEFTNGHKMYASQVIMAVSKSVTTSSYLPPSAVDEEGYVKIETSLRFEPGTPNHEYHFCSGDLARFTGIKRCGAAMHGGHYVAQNIHKSILKERCGQEPAFMEFRLEIPPMIGLAVGKKAVASGPEGTVFGEDVMQSYFRDDLGFTICWDWIGLGGRKQENLTA</sequence>
<feature type="domain" description="FAD/NAD(P)-binding" evidence="2">
    <location>
        <begin position="155"/>
        <end position="470"/>
    </location>
</feature>
<dbReference type="PANTHER" id="PTHR43735">
    <property type="entry name" value="APOPTOSIS-INDUCING FACTOR 1"/>
    <property type="match status" value="1"/>
</dbReference>